<keyword evidence="2" id="KW-1185">Reference proteome</keyword>
<dbReference type="GO" id="GO:0008017">
    <property type="term" value="F:microtubule binding"/>
    <property type="evidence" value="ECO:0007669"/>
    <property type="project" value="InterPro"/>
</dbReference>
<dbReference type="Proteomes" id="UP000000598">
    <property type="component" value="Chromosome F"/>
</dbReference>
<dbReference type="PaxDb" id="284590-Q6CJS4"/>
<dbReference type="KEGG" id="kla:KLLA0_F16324g"/>
<dbReference type="GO" id="GO:1990023">
    <property type="term" value="C:mitotic spindle midzone"/>
    <property type="evidence" value="ECO:0007669"/>
    <property type="project" value="TreeGrafter"/>
</dbReference>
<dbReference type="Gene3D" id="1.20.58.1520">
    <property type="match status" value="1"/>
</dbReference>
<gene>
    <name evidence="1" type="ORF">KLLA0_F16324g</name>
</gene>
<dbReference type="SUPFAM" id="SSF48371">
    <property type="entry name" value="ARM repeat"/>
    <property type="match status" value="1"/>
</dbReference>
<reference evidence="1 2" key="1">
    <citation type="journal article" date="2004" name="Nature">
        <title>Genome evolution in yeasts.</title>
        <authorList>
            <consortium name="Genolevures"/>
            <person name="Dujon B."/>
            <person name="Sherman D."/>
            <person name="Fischer G."/>
            <person name="Durrens P."/>
            <person name="Casaregola S."/>
            <person name="Lafontaine I."/>
            <person name="de Montigny J."/>
            <person name="Marck C."/>
            <person name="Neuveglise C."/>
            <person name="Talla E."/>
            <person name="Goffard N."/>
            <person name="Frangeul L."/>
            <person name="Aigle M."/>
            <person name="Anthouard V."/>
            <person name="Babour A."/>
            <person name="Barbe V."/>
            <person name="Barnay S."/>
            <person name="Blanchin S."/>
            <person name="Beckerich J.M."/>
            <person name="Beyne E."/>
            <person name="Bleykasten C."/>
            <person name="Boisrame A."/>
            <person name="Boyer J."/>
            <person name="Cattolico L."/>
            <person name="Confanioleri F."/>
            <person name="de Daruvar A."/>
            <person name="Despons L."/>
            <person name="Fabre E."/>
            <person name="Fairhead C."/>
            <person name="Ferry-Dumazet H."/>
            <person name="Groppi A."/>
            <person name="Hantraye F."/>
            <person name="Hennequin C."/>
            <person name="Jauniaux N."/>
            <person name="Joyet P."/>
            <person name="Kachouri R."/>
            <person name="Kerrest A."/>
            <person name="Koszul R."/>
            <person name="Lemaire M."/>
            <person name="Lesur I."/>
            <person name="Ma L."/>
            <person name="Muller H."/>
            <person name="Nicaud J.M."/>
            <person name="Nikolski M."/>
            <person name="Oztas S."/>
            <person name="Ozier-Kalogeropoulos O."/>
            <person name="Pellenz S."/>
            <person name="Potier S."/>
            <person name="Richard G.F."/>
            <person name="Straub M.L."/>
            <person name="Suleau A."/>
            <person name="Swennene D."/>
            <person name="Tekaia F."/>
            <person name="Wesolowski-Louvel M."/>
            <person name="Westhof E."/>
            <person name="Wirth B."/>
            <person name="Zeniou-Meyer M."/>
            <person name="Zivanovic I."/>
            <person name="Bolotin-Fukuhara M."/>
            <person name="Thierry A."/>
            <person name="Bouchier C."/>
            <person name="Caudron B."/>
            <person name="Scarpelli C."/>
            <person name="Gaillardin C."/>
            <person name="Weissenbach J."/>
            <person name="Wincker P."/>
            <person name="Souciet J.L."/>
        </authorList>
    </citation>
    <scope>NUCLEOTIDE SEQUENCE [LARGE SCALE GENOMIC DNA]</scope>
    <source>
        <strain evidence="2">ATCC 8585 / CBS 2359 / DSM 70799 / NBRC 1267 / NRRL Y-1140 / WM37</strain>
    </source>
</reference>
<dbReference type="HOGENOM" id="CLU_333226_0_0_1"/>
<dbReference type="PANTHER" id="PTHR19321">
    <property type="entry name" value="PROTEIN REGULATOR OF CYTOKINESIS 1 PRC1-RELATED"/>
    <property type="match status" value="1"/>
</dbReference>
<dbReference type="GO" id="GO:0005737">
    <property type="term" value="C:cytoplasm"/>
    <property type="evidence" value="ECO:0007669"/>
    <property type="project" value="TreeGrafter"/>
</dbReference>
<evidence type="ECO:0000313" key="2">
    <source>
        <dbReference type="Proteomes" id="UP000000598"/>
    </source>
</evidence>
<dbReference type="InParanoid" id="Q6CJS4"/>
<sequence length="801" mass="92651">MQTTPVSEVPDPTDCLRLTPVNLKTLRSPLKQGQMNIETNDSLYKENFNLISRQLQNLLSELDVIYREVGYSNIEISRKEKQIFHNLSNSISKFFDEANAERDMLTKEYQVGQHSLQCMLNAINDPKGVYTIPDLFMRNSVLETSAQAIIDDNCSSPQRTSASLLNKLKTLNNVKVFVMNAYLPKFMDHLSTVMKLRHLMDKVPDMEDQILPANLALPTAALCDDFNTRIRTCKGDMQSLFKFFQEEEKAVFYQSFFSNLTSNCIHTLETLIKNYQEEYNRRLETYKELLNNLLQIADDLCIDIRSELPNELHIEISEDAKPTITWHAIESLQKSLKKCEYQRQNRLKERTELLRKCQVLWTKLKVPEQQQQKFIENNSDLSMRSLENLANELLKLEEMKKKLIKKLIQESWEKIKEYYKAMSFTMEEQEEFLTSFDNMSKESQSLEDDEHLLEYCESQIEDLKKKMDIYQPIWKLIESFDSLQKDKIRLDESTKDSSRLLARNSHKILLEEERTRKRISRHFPTIVQDLKEKLLQFQDVFGKPFLLNGEYFLDVVIQQEAELLSKYPKSRINMKPPSVKQDEIKKVVPKTPKASRVAGSTRLVKSVDKNKISKPVFTPRSRITIESTKKTNVLLPPPHISVKKDLSRIPTLDTRIGSLNCREKRKSIVKPKQLAPISSNLLNILKSTEKTHQPLAKLGDCSLNSFERNNMNVKDANGARYMATKLPSSPIKEPLGSVYSIIKSPEGKLKLNVCSNNGANNTNNGDSSFLNDDNFIEWKQSQLAKLNNANDENIDWDSSAF</sequence>
<dbReference type="EMBL" id="CR382126">
    <property type="protein sequence ID" value="CAG98523.1"/>
    <property type="molecule type" value="Genomic_DNA"/>
</dbReference>
<dbReference type="FunCoup" id="Q6CJS4">
    <property type="interactions" value="200"/>
</dbReference>
<protein>
    <submittedName>
        <fullName evidence="1">KLLA0F16324p</fullName>
    </submittedName>
</protein>
<name>Q6CJS4_KLULA</name>
<dbReference type="GO" id="GO:0051256">
    <property type="term" value="P:mitotic spindle midzone assembly"/>
    <property type="evidence" value="ECO:0007669"/>
    <property type="project" value="TreeGrafter"/>
</dbReference>
<dbReference type="STRING" id="284590.Q6CJS4"/>
<accession>Q6CJS4</accession>
<dbReference type="PANTHER" id="PTHR19321:SF41">
    <property type="entry name" value="FASCETTO-RELATED"/>
    <property type="match status" value="1"/>
</dbReference>
<dbReference type="eggNOG" id="KOG4302">
    <property type="taxonomic scope" value="Eukaryota"/>
</dbReference>
<evidence type="ECO:0000313" key="1">
    <source>
        <dbReference type="EMBL" id="CAG98523.1"/>
    </source>
</evidence>
<dbReference type="InterPro" id="IPR016024">
    <property type="entry name" value="ARM-type_fold"/>
</dbReference>
<dbReference type="InterPro" id="IPR007145">
    <property type="entry name" value="MAP65_Ase1_PRC1"/>
</dbReference>
<dbReference type="AlphaFoldDB" id="Q6CJS4"/>
<proteinExistence type="predicted"/>
<dbReference type="Pfam" id="PF03999">
    <property type="entry name" value="MAP65_ASE1"/>
    <property type="match status" value="1"/>
</dbReference>
<dbReference type="OMA" id="KRITRHF"/>
<organism evidence="1 2">
    <name type="scientific">Kluyveromyces lactis (strain ATCC 8585 / CBS 2359 / DSM 70799 / NBRC 1267 / NRRL Y-1140 / WM37)</name>
    <name type="common">Yeast</name>
    <name type="synonym">Candida sphaerica</name>
    <dbReference type="NCBI Taxonomy" id="284590"/>
    <lineage>
        <taxon>Eukaryota</taxon>
        <taxon>Fungi</taxon>
        <taxon>Dikarya</taxon>
        <taxon>Ascomycota</taxon>
        <taxon>Saccharomycotina</taxon>
        <taxon>Saccharomycetes</taxon>
        <taxon>Saccharomycetales</taxon>
        <taxon>Saccharomycetaceae</taxon>
        <taxon>Kluyveromyces</taxon>
    </lineage>
</organism>